<comment type="caution">
    <text evidence="2">The sequence shown here is derived from an EMBL/GenBank/DDBJ whole genome shotgun (WGS) entry which is preliminary data.</text>
</comment>
<reference evidence="2" key="1">
    <citation type="journal article" date="2019" name="Sci. Rep.">
        <title>Draft genome of Tanacetum cinerariifolium, the natural source of mosquito coil.</title>
        <authorList>
            <person name="Yamashiro T."/>
            <person name="Shiraishi A."/>
            <person name="Satake H."/>
            <person name="Nakayama K."/>
        </authorList>
    </citation>
    <scope>NUCLEOTIDE SEQUENCE</scope>
</reference>
<sequence>GFSGVDTPLIDGMLVPQQAQDVKDAAEDENDDNEVSAELAPPSPTLATPPSPSQQEHIPSPPQAETAQPSHLPQQPSS</sequence>
<gene>
    <name evidence="2" type="ORF">Tci_859227</name>
</gene>
<feature type="non-terminal residue" evidence="2">
    <location>
        <position position="1"/>
    </location>
</feature>
<feature type="compositionally biased region" description="Acidic residues" evidence="1">
    <location>
        <begin position="26"/>
        <end position="35"/>
    </location>
</feature>
<protein>
    <submittedName>
        <fullName evidence="2">Uncharacterized protein</fullName>
    </submittedName>
</protein>
<proteinExistence type="predicted"/>
<organism evidence="2">
    <name type="scientific">Tanacetum cinerariifolium</name>
    <name type="common">Dalmatian daisy</name>
    <name type="synonym">Chrysanthemum cinerariifolium</name>
    <dbReference type="NCBI Taxonomy" id="118510"/>
    <lineage>
        <taxon>Eukaryota</taxon>
        <taxon>Viridiplantae</taxon>
        <taxon>Streptophyta</taxon>
        <taxon>Embryophyta</taxon>
        <taxon>Tracheophyta</taxon>
        <taxon>Spermatophyta</taxon>
        <taxon>Magnoliopsida</taxon>
        <taxon>eudicotyledons</taxon>
        <taxon>Gunneridae</taxon>
        <taxon>Pentapetalae</taxon>
        <taxon>asterids</taxon>
        <taxon>campanulids</taxon>
        <taxon>Asterales</taxon>
        <taxon>Asteraceae</taxon>
        <taxon>Asteroideae</taxon>
        <taxon>Anthemideae</taxon>
        <taxon>Anthemidinae</taxon>
        <taxon>Tanacetum</taxon>
    </lineage>
</organism>
<dbReference type="AlphaFoldDB" id="A0A699RQ48"/>
<feature type="compositionally biased region" description="Polar residues" evidence="1">
    <location>
        <begin position="53"/>
        <end position="78"/>
    </location>
</feature>
<dbReference type="EMBL" id="BKCJ011109375">
    <property type="protein sequence ID" value="GFC87257.1"/>
    <property type="molecule type" value="Genomic_DNA"/>
</dbReference>
<feature type="region of interest" description="Disordered" evidence="1">
    <location>
        <begin position="1"/>
        <end position="78"/>
    </location>
</feature>
<feature type="compositionally biased region" description="Pro residues" evidence="1">
    <location>
        <begin position="41"/>
        <end position="52"/>
    </location>
</feature>
<evidence type="ECO:0000313" key="2">
    <source>
        <dbReference type="EMBL" id="GFC87257.1"/>
    </source>
</evidence>
<evidence type="ECO:0000256" key="1">
    <source>
        <dbReference type="SAM" id="MobiDB-lite"/>
    </source>
</evidence>
<name>A0A699RQ48_TANCI</name>
<accession>A0A699RQ48</accession>